<gene>
    <name evidence="1" type="primary">Dper\GL16407</name>
    <name evidence="1" type="ORF">Dper_GL16407</name>
</gene>
<dbReference type="Proteomes" id="UP000008744">
    <property type="component" value="Unassembled WGS sequence"/>
</dbReference>
<name>B4GWM3_DROPE</name>
<evidence type="ECO:0000313" key="2">
    <source>
        <dbReference type="Proteomes" id="UP000008744"/>
    </source>
</evidence>
<sequence length="87" mass="9936">MKEKNDASFEPDLNQRPMDISASKLHKHRNTIYSPPLYQLSYRRGTFGGVPKSDCWMNDGRGAIGIGIWRGGGFTVIQLHSCYLRRH</sequence>
<evidence type="ECO:0000313" key="1">
    <source>
        <dbReference type="EMBL" id="EDW27107.1"/>
    </source>
</evidence>
<organism evidence="2">
    <name type="scientific">Drosophila persimilis</name>
    <name type="common">Fruit fly</name>
    <dbReference type="NCBI Taxonomy" id="7234"/>
    <lineage>
        <taxon>Eukaryota</taxon>
        <taxon>Metazoa</taxon>
        <taxon>Ecdysozoa</taxon>
        <taxon>Arthropoda</taxon>
        <taxon>Hexapoda</taxon>
        <taxon>Insecta</taxon>
        <taxon>Pterygota</taxon>
        <taxon>Neoptera</taxon>
        <taxon>Endopterygota</taxon>
        <taxon>Diptera</taxon>
        <taxon>Brachycera</taxon>
        <taxon>Muscomorpha</taxon>
        <taxon>Ephydroidea</taxon>
        <taxon>Drosophilidae</taxon>
        <taxon>Drosophila</taxon>
        <taxon>Sophophora</taxon>
    </lineage>
</organism>
<dbReference type="EMBL" id="CH479194">
    <property type="protein sequence ID" value="EDW27107.1"/>
    <property type="molecule type" value="Genomic_DNA"/>
</dbReference>
<dbReference type="AlphaFoldDB" id="B4GWM3"/>
<accession>B4GWM3</accession>
<protein>
    <submittedName>
        <fullName evidence="1">GL16407</fullName>
    </submittedName>
</protein>
<reference evidence="1 2" key="1">
    <citation type="journal article" date="2007" name="Nature">
        <title>Evolution of genes and genomes on the Drosophila phylogeny.</title>
        <authorList>
            <consortium name="Drosophila 12 Genomes Consortium"/>
            <person name="Clark A.G."/>
            <person name="Eisen M.B."/>
            <person name="Smith D.R."/>
            <person name="Bergman C.M."/>
            <person name="Oliver B."/>
            <person name="Markow T.A."/>
            <person name="Kaufman T.C."/>
            <person name="Kellis M."/>
            <person name="Gelbart W."/>
            <person name="Iyer V.N."/>
            <person name="Pollard D.A."/>
            <person name="Sackton T.B."/>
            <person name="Larracuente A.M."/>
            <person name="Singh N.D."/>
            <person name="Abad J.P."/>
            <person name="Abt D.N."/>
            <person name="Adryan B."/>
            <person name="Aguade M."/>
            <person name="Akashi H."/>
            <person name="Anderson W.W."/>
            <person name="Aquadro C.F."/>
            <person name="Ardell D.H."/>
            <person name="Arguello R."/>
            <person name="Artieri C.G."/>
            <person name="Barbash D.A."/>
            <person name="Barker D."/>
            <person name="Barsanti P."/>
            <person name="Batterham P."/>
            <person name="Batzoglou S."/>
            <person name="Begun D."/>
            <person name="Bhutkar A."/>
            <person name="Blanco E."/>
            <person name="Bosak S.A."/>
            <person name="Bradley R.K."/>
            <person name="Brand A.D."/>
            <person name="Brent M.R."/>
            <person name="Brooks A.N."/>
            <person name="Brown R.H."/>
            <person name="Butlin R.K."/>
            <person name="Caggese C."/>
            <person name="Calvi B.R."/>
            <person name="Bernardo de Carvalho A."/>
            <person name="Caspi A."/>
            <person name="Castrezana S."/>
            <person name="Celniker S.E."/>
            <person name="Chang J.L."/>
            <person name="Chapple C."/>
            <person name="Chatterji S."/>
            <person name="Chinwalla A."/>
            <person name="Civetta A."/>
            <person name="Clifton S.W."/>
            <person name="Comeron J.M."/>
            <person name="Costello J.C."/>
            <person name="Coyne J.A."/>
            <person name="Daub J."/>
            <person name="David R.G."/>
            <person name="Delcher A.L."/>
            <person name="Delehaunty K."/>
            <person name="Do C.B."/>
            <person name="Ebling H."/>
            <person name="Edwards K."/>
            <person name="Eickbush T."/>
            <person name="Evans J.D."/>
            <person name="Filipski A."/>
            <person name="Findeiss S."/>
            <person name="Freyhult E."/>
            <person name="Fulton L."/>
            <person name="Fulton R."/>
            <person name="Garcia A.C."/>
            <person name="Gardiner A."/>
            <person name="Garfield D.A."/>
            <person name="Garvin B.E."/>
            <person name="Gibson G."/>
            <person name="Gilbert D."/>
            <person name="Gnerre S."/>
            <person name="Godfrey J."/>
            <person name="Good R."/>
            <person name="Gotea V."/>
            <person name="Gravely B."/>
            <person name="Greenberg A.J."/>
            <person name="Griffiths-Jones S."/>
            <person name="Gross S."/>
            <person name="Guigo R."/>
            <person name="Gustafson E.A."/>
            <person name="Haerty W."/>
            <person name="Hahn M.W."/>
            <person name="Halligan D.L."/>
            <person name="Halpern A.L."/>
            <person name="Halter G.M."/>
            <person name="Han M.V."/>
            <person name="Heger A."/>
            <person name="Hillier L."/>
            <person name="Hinrichs A.S."/>
            <person name="Holmes I."/>
            <person name="Hoskins R.A."/>
            <person name="Hubisz M.J."/>
            <person name="Hultmark D."/>
            <person name="Huntley M.A."/>
            <person name="Jaffe D.B."/>
            <person name="Jagadeeshan S."/>
            <person name="Jeck W.R."/>
            <person name="Johnson J."/>
            <person name="Jones C.D."/>
            <person name="Jordan W.C."/>
            <person name="Karpen G.H."/>
            <person name="Kataoka E."/>
            <person name="Keightley P.D."/>
            <person name="Kheradpour P."/>
            <person name="Kirkness E.F."/>
            <person name="Koerich L.B."/>
            <person name="Kristiansen K."/>
            <person name="Kudrna D."/>
            <person name="Kulathinal R.J."/>
            <person name="Kumar S."/>
            <person name="Kwok R."/>
            <person name="Lander E."/>
            <person name="Langley C.H."/>
            <person name="Lapoint R."/>
            <person name="Lazzaro B.P."/>
            <person name="Lee S.J."/>
            <person name="Levesque L."/>
            <person name="Li R."/>
            <person name="Lin C.F."/>
            <person name="Lin M.F."/>
            <person name="Lindblad-Toh K."/>
            <person name="Llopart A."/>
            <person name="Long M."/>
            <person name="Low L."/>
            <person name="Lozovsky E."/>
            <person name="Lu J."/>
            <person name="Luo M."/>
            <person name="Machado C.A."/>
            <person name="Makalowski W."/>
            <person name="Marzo M."/>
            <person name="Matsuda M."/>
            <person name="Matzkin L."/>
            <person name="McAllister B."/>
            <person name="McBride C.S."/>
            <person name="McKernan B."/>
            <person name="McKernan K."/>
            <person name="Mendez-Lago M."/>
            <person name="Minx P."/>
            <person name="Mollenhauer M.U."/>
            <person name="Montooth K."/>
            <person name="Mount S.M."/>
            <person name="Mu X."/>
            <person name="Myers E."/>
            <person name="Negre B."/>
            <person name="Newfeld S."/>
            <person name="Nielsen R."/>
            <person name="Noor M.A."/>
            <person name="O'Grady P."/>
            <person name="Pachter L."/>
            <person name="Papaceit M."/>
            <person name="Parisi M.J."/>
            <person name="Parisi M."/>
            <person name="Parts L."/>
            <person name="Pedersen J.S."/>
            <person name="Pesole G."/>
            <person name="Phillippy A.M."/>
            <person name="Ponting C.P."/>
            <person name="Pop M."/>
            <person name="Porcelli D."/>
            <person name="Powell J.R."/>
            <person name="Prohaska S."/>
            <person name="Pruitt K."/>
            <person name="Puig M."/>
            <person name="Quesneville H."/>
            <person name="Ram K.R."/>
            <person name="Rand D."/>
            <person name="Rasmussen M.D."/>
            <person name="Reed L.K."/>
            <person name="Reenan R."/>
            <person name="Reily A."/>
            <person name="Remington K.A."/>
            <person name="Rieger T.T."/>
            <person name="Ritchie M.G."/>
            <person name="Robin C."/>
            <person name="Rogers Y.H."/>
            <person name="Rohde C."/>
            <person name="Rozas J."/>
            <person name="Rubenfield M.J."/>
            <person name="Ruiz A."/>
            <person name="Russo S."/>
            <person name="Salzberg S.L."/>
            <person name="Sanchez-Gracia A."/>
            <person name="Saranga D.J."/>
            <person name="Sato H."/>
            <person name="Schaeffer S.W."/>
            <person name="Schatz M.C."/>
            <person name="Schlenke T."/>
            <person name="Schwartz R."/>
            <person name="Segarra C."/>
            <person name="Singh R.S."/>
            <person name="Sirot L."/>
            <person name="Sirota M."/>
            <person name="Sisneros N.B."/>
            <person name="Smith C.D."/>
            <person name="Smith T.F."/>
            <person name="Spieth J."/>
            <person name="Stage D.E."/>
            <person name="Stark A."/>
            <person name="Stephan W."/>
            <person name="Strausberg R.L."/>
            <person name="Strempel S."/>
            <person name="Sturgill D."/>
            <person name="Sutton G."/>
            <person name="Sutton G.G."/>
            <person name="Tao W."/>
            <person name="Teichmann S."/>
            <person name="Tobari Y.N."/>
            <person name="Tomimura Y."/>
            <person name="Tsolas J.M."/>
            <person name="Valente V.L."/>
            <person name="Venter E."/>
            <person name="Venter J.C."/>
            <person name="Vicario S."/>
            <person name="Vieira F.G."/>
            <person name="Vilella A.J."/>
            <person name="Villasante A."/>
            <person name="Walenz B."/>
            <person name="Wang J."/>
            <person name="Wasserman M."/>
            <person name="Watts T."/>
            <person name="Wilson D."/>
            <person name="Wilson R.K."/>
            <person name="Wing R.A."/>
            <person name="Wolfner M.F."/>
            <person name="Wong A."/>
            <person name="Wong G.K."/>
            <person name="Wu C.I."/>
            <person name="Wu G."/>
            <person name="Yamamoto D."/>
            <person name="Yang H.P."/>
            <person name="Yang S.P."/>
            <person name="Yorke J.A."/>
            <person name="Yoshida K."/>
            <person name="Zdobnov E."/>
            <person name="Zhang P."/>
            <person name="Zhang Y."/>
            <person name="Zimin A.V."/>
            <person name="Baldwin J."/>
            <person name="Abdouelleil A."/>
            <person name="Abdulkadir J."/>
            <person name="Abebe A."/>
            <person name="Abera B."/>
            <person name="Abreu J."/>
            <person name="Acer S.C."/>
            <person name="Aftuck L."/>
            <person name="Alexander A."/>
            <person name="An P."/>
            <person name="Anderson E."/>
            <person name="Anderson S."/>
            <person name="Arachi H."/>
            <person name="Azer M."/>
            <person name="Bachantsang P."/>
            <person name="Barry A."/>
            <person name="Bayul T."/>
            <person name="Berlin A."/>
            <person name="Bessette D."/>
            <person name="Bloom T."/>
            <person name="Blye J."/>
            <person name="Boguslavskiy L."/>
            <person name="Bonnet C."/>
            <person name="Boukhgalter B."/>
            <person name="Bourzgui I."/>
            <person name="Brown A."/>
            <person name="Cahill P."/>
            <person name="Channer S."/>
            <person name="Cheshatsang Y."/>
            <person name="Chuda L."/>
            <person name="Citroen M."/>
            <person name="Collymore A."/>
            <person name="Cooke P."/>
            <person name="Costello M."/>
            <person name="D'Aco K."/>
            <person name="Daza R."/>
            <person name="De Haan G."/>
            <person name="DeGray S."/>
            <person name="DeMaso C."/>
            <person name="Dhargay N."/>
            <person name="Dooley K."/>
            <person name="Dooley E."/>
            <person name="Doricent M."/>
            <person name="Dorje P."/>
            <person name="Dorjee K."/>
            <person name="Dupes A."/>
            <person name="Elong R."/>
            <person name="Falk J."/>
            <person name="Farina A."/>
            <person name="Faro S."/>
            <person name="Ferguson D."/>
            <person name="Fisher S."/>
            <person name="Foley C.D."/>
            <person name="Franke A."/>
            <person name="Friedrich D."/>
            <person name="Gadbois L."/>
            <person name="Gearin G."/>
            <person name="Gearin C.R."/>
            <person name="Giannoukos G."/>
            <person name="Goode T."/>
            <person name="Graham J."/>
            <person name="Grandbois E."/>
            <person name="Grewal S."/>
            <person name="Gyaltsen K."/>
            <person name="Hafez N."/>
            <person name="Hagos B."/>
            <person name="Hall J."/>
            <person name="Henson C."/>
            <person name="Hollinger A."/>
            <person name="Honan T."/>
            <person name="Huard M.D."/>
            <person name="Hughes L."/>
            <person name="Hurhula B."/>
            <person name="Husby M.E."/>
            <person name="Kamat A."/>
            <person name="Kanga B."/>
            <person name="Kashin S."/>
            <person name="Khazanovich D."/>
            <person name="Kisner P."/>
            <person name="Lance K."/>
            <person name="Lara M."/>
            <person name="Lee W."/>
            <person name="Lennon N."/>
            <person name="Letendre F."/>
            <person name="LeVine R."/>
            <person name="Lipovsky A."/>
            <person name="Liu X."/>
            <person name="Liu J."/>
            <person name="Liu S."/>
            <person name="Lokyitsang T."/>
            <person name="Lokyitsang Y."/>
            <person name="Lubonja R."/>
            <person name="Lui A."/>
            <person name="MacDonald P."/>
            <person name="Magnisalis V."/>
            <person name="Maru K."/>
            <person name="Matthews C."/>
            <person name="McCusker W."/>
            <person name="McDonough S."/>
            <person name="Mehta T."/>
            <person name="Meldrim J."/>
            <person name="Meneus L."/>
            <person name="Mihai O."/>
            <person name="Mihalev A."/>
            <person name="Mihova T."/>
            <person name="Mittelman R."/>
            <person name="Mlenga V."/>
            <person name="Montmayeur A."/>
            <person name="Mulrain L."/>
            <person name="Navidi A."/>
            <person name="Naylor J."/>
            <person name="Negash T."/>
            <person name="Nguyen T."/>
            <person name="Nguyen N."/>
            <person name="Nicol R."/>
            <person name="Norbu C."/>
            <person name="Norbu N."/>
            <person name="Novod N."/>
            <person name="O'Neill B."/>
            <person name="Osman S."/>
            <person name="Markiewicz E."/>
            <person name="Oyono O.L."/>
            <person name="Patti C."/>
            <person name="Phunkhang P."/>
            <person name="Pierre F."/>
            <person name="Priest M."/>
            <person name="Raghuraman S."/>
            <person name="Rege F."/>
            <person name="Reyes R."/>
            <person name="Rise C."/>
            <person name="Rogov P."/>
            <person name="Ross K."/>
            <person name="Ryan E."/>
            <person name="Settipalli S."/>
            <person name="Shea T."/>
            <person name="Sherpa N."/>
            <person name="Shi L."/>
            <person name="Shih D."/>
            <person name="Sparrow T."/>
            <person name="Spaulding J."/>
            <person name="Stalker J."/>
            <person name="Stange-Thomann N."/>
            <person name="Stavropoulos S."/>
            <person name="Stone C."/>
            <person name="Strader C."/>
            <person name="Tesfaye S."/>
            <person name="Thomson T."/>
            <person name="Thoulutsang Y."/>
            <person name="Thoulutsang D."/>
            <person name="Topham K."/>
            <person name="Topping I."/>
            <person name="Tsamla T."/>
            <person name="Vassiliev H."/>
            <person name="Vo A."/>
            <person name="Wangchuk T."/>
            <person name="Wangdi T."/>
            <person name="Weiand M."/>
            <person name="Wilkinson J."/>
            <person name="Wilson A."/>
            <person name="Yadav S."/>
            <person name="Young G."/>
            <person name="Yu Q."/>
            <person name="Zembek L."/>
            <person name="Zhong D."/>
            <person name="Zimmer A."/>
            <person name="Zwirko Z."/>
            <person name="Jaffe D.B."/>
            <person name="Alvarez P."/>
            <person name="Brockman W."/>
            <person name="Butler J."/>
            <person name="Chin C."/>
            <person name="Gnerre S."/>
            <person name="Grabherr M."/>
            <person name="Kleber M."/>
            <person name="Mauceli E."/>
            <person name="MacCallum I."/>
        </authorList>
    </citation>
    <scope>NUCLEOTIDE SEQUENCE [LARGE SCALE GENOMIC DNA]</scope>
    <source>
        <strain evidence="2">MSH-3 / Tucson 14011-0111.49</strain>
    </source>
</reference>
<keyword evidence="2" id="KW-1185">Reference proteome</keyword>
<dbReference type="HOGENOM" id="CLU_2485687_0_0_1"/>
<proteinExistence type="predicted"/>